<evidence type="ECO:0000313" key="2">
    <source>
        <dbReference type="EMBL" id="KAG2432863.1"/>
    </source>
</evidence>
<dbReference type="Proteomes" id="UP000650467">
    <property type="component" value="Unassembled WGS sequence"/>
</dbReference>
<reference evidence="2" key="1">
    <citation type="journal article" date="2020" name="bioRxiv">
        <title>Comparative genomics of Chlamydomonas.</title>
        <authorList>
            <person name="Craig R.J."/>
            <person name="Hasan A.R."/>
            <person name="Ness R.W."/>
            <person name="Keightley P.D."/>
        </authorList>
    </citation>
    <scope>NUCLEOTIDE SEQUENCE</scope>
    <source>
        <strain evidence="2">SAG 7.73</strain>
    </source>
</reference>
<gene>
    <name evidence="2" type="ORF">HXX76_008595</name>
</gene>
<evidence type="ECO:0000313" key="3">
    <source>
        <dbReference type="Proteomes" id="UP000650467"/>
    </source>
</evidence>
<feature type="compositionally biased region" description="Low complexity" evidence="1">
    <location>
        <begin position="68"/>
        <end position="82"/>
    </location>
</feature>
<evidence type="ECO:0000256" key="1">
    <source>
        <dbReference type="SAM" id="MobiDB-lite"/>
    </source>
</evidence>
<proteinExistence type="predicted"/>
<accession>A0A835STK0</accession>
<protein>
    <submittedName>
        <fullName evidence="2">Uncharacterized protein</fullName>
    </submittedName>
</protein>
<keyword evidence="3" id="KW-1185">Reference proteome</keyword>
<organism evidence="2 3">
    <name type="scientific">Chlamydomonas incerta</name>
    <dbReference type="NCBI Taxonomy" id="51695"/>
    <lineage>
        <taxon>Eukaryota</taxon>
        <taxon>Viridiplantae</taxon>
        <taxon>Chlorophyta</taxon>
        <taxon>core chlorophytes</taxon>
        <taxon>Chlorophyceae</taxon>
        <taxon>CS clade</taxon>
        <taxon>Chlamydomonadales</taxon>
        <taxon>Chlamydomonadaceae</taxon>
        <taxon>Chlamydomonas</taxon>
    </lineage>
</organism>
<dbReference type="EMBL" id="JAEHOC010000020">
    <property type="protein sequence ID" value="KAG2432863.1"/>
    <property type="molecule type" value="Genomic_DNA"/>
</dbReference>
<comment type="caution">
    <text evidence="2">The sequence shown here is derived from an EMBL/GenBank/DDBJ whole genome shotgun (WGS) entry which is preliminary data.</text>
</comment>
<feature type="region of interest" description="Disordered" evidence="1">
    <location>
        <begin position="56"/>
        <end position="82"/>
    </location>
</feature>
<dbReference type="AlphaFoldDB" id="A0A835STK0"/>
<sequence length="82" mass="8407">MYPNAAAAAAASKDAAYVIVTSDLLTSDPALLKLFSGGPLQVSAASPQLQLELERGDKEAQVARRNSQHSLGKGSSSSAHAL</sequence>
<name>A0A835STK0_CHLIN</name>